<gene>
    <name evidence="1" type="ORF">FA95DRAFT_1592227</name>
</gene>
<evidence type="ECO:0000313" key="2">
    <source>
        <dbReference type="Proteomes" id="UP000814033"/>
    </source>
</evidence>
<reference evidence="1" key="1">
    <citation type="submission" date="2021-02" db="EMBL/GenBank/DDBJ databases">
        <authorList>
            <consortium name="DOE Joint Genome Institute"/>
            <person name="Ahrendt S."/>
            <person name="Looney B.P."/>
            <person name="Miyauchi S."/>
            <person name="Morin E."/>
            <person name="Drula E."/>
            <person name="Courty P.E."/>
            <person name="Chicoki N."/>
            <person name="Fauchery L."/>
            <person name="Kohler A."/>
            <person name="Kuo A."/>
            <person name="Labutti K."/>
            <person name="Pangilinan J."/>
            <person name="Lipzen A."/>
            <person name="Riley R."/>
            <person name="Andreopoulos W."/>
            <person name="He G."/>
            <person name="Johnson J."/>
            <person name="Barry K.W."/>
            <person name="Grigoriev I.V."/>
            <person name="Nagy L."/>
            <person name="Hibbett D."/>
            <person name="Henrissat B."/>
            <person name="Matheny P.B."/>
            <person name="Labbe J."/>
            <person name="Martin F."/>
        </authorList>
    </citation>
    <scope>NUCLEOTIDE SEQUENCE</scope>
    <source>
        <strain evidence="1">FP105234-sp</strain>
    </source>
</reference>
<reference evidence="1" key="2">
    <citation type="journal article" date="2022" name="New Phytol.">
        <title>Evolutionary transition to the ectomycorrhizal habit in the genomes of a hyperdiverse lineage of mushroom-forming fungi.</title>
        <authorList>
            <person name="Looney B."/>
            <person name="Miyauchi S."/>
            <person name="Morin E."/>
            <person name="Drula E."/>
            <person name="Courty P.E."/>
            <person name="Kohler A."/>
            <person name="Kuo A."/>
            <person name="LaButti K."/>
            <person name="Pangilinan J."/>
            <person name="Lipzen A."/>
            <person name="Riley R."/>
            <person name="Andreopoulos W."/>
            <person name="He G."/>
            <person name="Johnson J."/>
            <person name="Nolan M."/>
            <person name="Tritt A."/>
            <person name="Barry K.W."/>
            <person name="Grigoriev I.V."/>
            <person name="Nagy L.G."/>
            <person name="Hibbett D."/>
            <person name="Henrissat B."/>
            <person name="Matheny P.B."/>
            <person name="Labbe J."/>
            <person name="Martin F.M."/>
        </authorList>
    </citation>
    <scope>NUCLEOTIDE SEQUENCE</scope>
    <source>
        <strain evidence="1">FP105234-sp</strain>
    </source>
</reference>
<comment type="caution">
    <text evidence="1">The sequence shown here is derived from an EMBL/GenBank/DDBJ whole genome shotgun (WGS) entry which is preliminary data.</text>
</comment>
<accession>A0ACB8SAQ1</accession>
<organism evidence="1 2">
    <name type="scientific">Auriscalpium vulgare</name>
    <dbReference type="NCBI Taxonomy" id="40419"/>
    <lineage>
        <taxon>Eukaryota</taxon>
        <taxon>Fungi</taxon>
        <taxon>Dikarya</taxon>
        <taxon>Basidiomycota</taxon>
        <taxon>Agaricomycotina</taxon>
        <taxon>Agaricomycetes</taxon>
        <taxon>Russulales</taxon>
        <taxon>Auriscalpiaceae</taxon>
        <taxon>Auriscalpium</taxon>
    </lineage>
</organism>
<name>A0ACB8SAQ1_9AGAM</name>
<proteinExistence type="predicted"/>
<dbReference type="EMBL" id="MU275840">
    <property type="protein sequence ID" value="KAI0053495.1"/>
    <property type="molecule type" value="Genomic_DNA"/>
</dbReference>
<dbReference type="Proteomes" id="UP000814033">
    <property type="component" value="Unassembled WGS sequence"/>
</dbReference>
<protein>
    <submittedName>
        <fullName evidence="1">Uncharacterized protein</fullName>
    </submittedName>
</protein>
<evidence type="ECO:0000313" key="1">
    <source>
        <dbReference type="EMBL" id="KAI0053495.1"/>
    </source>
</evidence>
<keyword evidence="2" id="KW-1185">Reference proteome</keyword>
<sequence length="468" mass="52081">MALPPLLPPEILGKIFMSTVEQEPPCNPPATSNASAEQRLVAALGWVKVTHVCQRWREIALAHPSLWTNLDADALTTPWVEAFHNRSLHLPFKCNIDLTIPRSNNATHTKAVFTSLEFLQSLRVVYPSSGPSSLYNALWRKRETTKWSNLRKLAISMKSAGSMPPVVPHFFLNPCETLTSLCLEFGFFPYERINFPVLEHLKIHLTPEALMAALVNNDMSRSCIPSHRKLSALLARHTNLKEVALVDLFPNAAVGDIDLPLGPREDIQLPPSLQSLCLRGDSQSCIEFASHCIFPSTTKVEILTHGERPSDSLPKLLGRISPMRSLALDCRHYWDLQLRLWDRIVTIDAMDAVTPKIFLSFGRSEVHNPDTATSSYKARRPCLGLQLSSLTTLLFETSPTFRDTWHAQTWRDNFAGAVNLEHLYLQGGGAVPGCVEAMSYPVPERCALSYAAADVRGRRSAGVRSDCG</sequence>